<feature type="chain" id="PRO_5035919037" description="50S ribosomal protein 5, chloroplastic" evidence="3">
    <location>
        <begin position="24"/>
        <end position="137"/>
    </location>
</feature>
<dbReference type="AlphaFoldDB" id="A0A8T0I3I5"/>
<evidence type="ECO:0000256" key="2">
    <source>
        <dbReference type="SAM" id="MobiDB-lite"/>
    </source>
</evidence>
<feature type="coiled-coil region" evidence="1">
    <location>
        <begin position="90"/>
        <end position="117"/>
    </location>
</feature>
<reference evidence="4" key="1">
    <citation type="submission" date="2020-06" db="EMBL/GenBank/DDBJ databases">
        <title>WGS assembly of Ceratodon purpureus strain R40.</title>
        <authorList>
            <person name="Carey S.B."/>
            <person name="Jenkins J."/>
            <person name="Shu S."/>
            <person name="Lovell J.T."/>
            <person name="Sreedasyam A."/>
            <person name="Maumus F."/>
            <person name="Tiley G.P."/>
            <person name="Fernandez-Pozo N."/>
            <person name="Barry K."/>
            <person name="Chen C."/>
            <person name="Wang M."/>
            <person name="Lipzen A."/>
            <person name="Daum C."/>
            <person name="Saski C.A."/>
            <person name="Payton A.C."/>
            <person name="Mcbreen J.C."/>
            <person name="Conrad R.E."/>
            <person name="Kollar L.M."/>
            <person name="Olsson S."/>
            <person name="Huttunen S."/>
            <person name="Landis J.B."/>
            <person name="Wickett N.J."/>
            <person name="Johnson M.G."/>
            <person name="Rensing S.A."/>
            <person name="Grimwood J."/>
            <person name="Schmutz J."/>
            <person name="Mcdaniel S.F."/>
        </authorList>
    </citation>
    <scope>NUCLEOTIDE SEQUENCE</scope>
    <source>
        <strain evidence="4">R40</strain>
    </source>
</reference>
<keyword evidence="3" id="KW-0732">Signal</keyword>
<evidence type="ECO:0000256" key="1">
    <source>
        <dbReference type="SAM" id="Coils"/>
    </source>
</evidence>
<keyword evidence="1" id="KW-0175">Coiled coil</keyword>
<dbReference type="InterPro" id="IPR040307">
    <property type="entry name" value="Ribosomal_cL37"/>
</dbReference>
<evidence type="ECO:0000256" key="3">
    <source>
        <dbReference type="SAM" id="SignalP"/>
    </source>
</evidence>
<dbReference type="OrthoDB" id="10542525at2759"/>
<dbReference type="EMBL" id="CM026425">
    <property type="protein sequence ID" value="KAG0578040.1"/>
    <property type="molecule type" value="Genomic_DNA"/>
</dbReference>
<feature type="region of interest" description="Disordered" evidence="2">
    <location>
        <begin position="117"/>
        <end position="137"/>
    </location>
</feature>
<comment type="caution">
    <text evidence="4">The sequence shown here is derived from an EMBL/GenBank/DDBJ whole genome shotgun (WGS) entry which is preliminary data.</text>
</comment>
<evidence type="ECO:0000313" key="5">
    <source>
        <dbReference type="Proteomes" id="UP000822688"/>
    </source>
</evidence>
<sequence length="137" mass="14341">MAMALSCSSALVASLSSLSLSSASTSSSSVSQWKPAVGPLSGHSIVLSSGFSNARVSAADVSVRTVVVKAAGDVIEASTSDASEEAAPAITTMLSEAELLKKKAKKAEIRRRKLVRKRKLRKKGKWPPSKMAKLKNV</sequence>
<keyword evidence="5" id="KW-1185">Reference proteome</keyword>
<dbReference type="Proteomes" id="UP000822688">
    <property type="component" value="Chromosome 5"/>
</dbReference>
<evidence type="ECO:0000313" key="4">
    <source>
        <dbReference type="EMBL" id="KAG0578040.1"/>
    </source>
</evidence>
<feature type="signal peptide" evidence="3">
    <location>
        <begin position="1"/>
        <end position="23"/>
    </location>
</feature>
<gene>
    <name evidence="4" type="ORF">KC19_5G200300</name>
</gene>
<dbReference type="PANTHER" id="PTHR34678:SF1">
    <property type="entry name" value="LARGE RIBOSOMAL SUBUNIT PROTEIN CL37"/>
    <property type="match status" value="1"/>
</dbReference>
<evidence type="ECO:0008006" key="6">
    <source>
        <dbReference type="Google" id="ProtNLM"/>
    </source>
</evidence>
<proteinExistence type="predicted"/>
<accession>A0A8T0I3I5</accession>
<organism evidence="4 5">
    <name type="scientific">Ceratodon purpureus</name>
    <name type="common">Fire moss</name>
    <name type="synonym">Dicranum purpureum</name>
    <dbReference type="NCBI Taxonomy" id="3225"/>
    <lineage>
        <taxon>Eukaryota</taxon>
        <taxon>Viridiplantae</taxon>
        <taxon>Streptophyta</taxon>
        <taxon>Embryophyta</taxon>
        <taxon>Bryophyta</taxon>
        <taxon>Bryophytina</taxon>
        <taxon>Bryopsida</taxon>
        <taxon>Dicranidae</taxon>
        <taxon>Pseudoditrichales</taxon>
        <taxon>Ditrichaceae</taxon>
        <taxon>Ceratodon</taxon>
    </lineage>
</organism>
<name>A0A8T0I3I5_CERPU</name>
<protein>
    <recommendedName>
        <fullName evidence="6">50S ribosomal protein 5, chloroplastic</fullName>
    </recommendedName>
</protein>
<dbReference type="PANTHER" id="PTHR34678">
    <property type="entry name" value="50S RIBOSOMAL PROTEIN 5, CHLOROPLASTIC"/>
    <property type="match status" value="1"/>
</dbReference>